<dbReference type="Proteomes" id="UP001381693">
    <property type="component" value="Unassembled WGS sequence"/>
</dbReference>
<evidence type="ECO:0000313" key="3">
    <source>
        <dbReference type="Proteomes" id="UP001381693"/>
    </source>
</evidence>
<feature type="domain" description="F5/8 type C" evidence="1">
    <location>
        <begin position="1"/>
        <end position="135"/>
    </location>
</feature>
<dbReference type="InterPro" id="IPR000421">
    <property type="entry name" value="FA58C"/>
</dbReference>
<reference evidence="2 3" key="1">
    <citation type="submission" date="2023-11" db="EMBL/GenBank/DDBJ databases">
        <title>Halocaridina rubra genome assembly.</title>
        <authorList>
            <person name="Smith C."/>
        </authorList>
    </citation>
    <scope>NUCLEOTIDE SEQUENCE [LARGE SCALE GENOMIC DNA]</scope>
    <source>
        <strain evidence="2">EP-1</strain>
        <tissue evidence="2">Whole</tissue>
    </source>
</reference>
<proteinExistence type="predicted"/>
<comment type="caution">
    <text evidence="2">The sequence shown here is derived from an EMBL/GenBank/DDBJ whole genome shotgun (WGS) entry which is preliminary data.</text>
</comment>
<sequence length="292" mass="31638">MSGEISKRQFASQDVGGEDNDADGDYICWSPAVRTGSSWEHYISIDFLKKTRVTRIQLETVAATRKVTKFKLQYSHSGQSFSNACPLELTVPANDIVDLPSDCRFEARYARMLITEASGAEGSAPIGVRFEWFGCPIETVDATCNPLLSTVMTDTASGWRHVAFDSANGIFYFCDFVPKKRNVGCYSTTDGIVWNAMPSYIGRLVGFDAATAKMYAMDKKERAMVSSIDGVNWAIVDSVTAASVPATATAPSPIPGMVEAQLSPITVGPWTADYTGISIGGTYKAKWSSCCS</sequence>
<dbReference type="EMBL" id="JAXCGZ010002445">
    <property type="protein sequence ID" value="KAK7083888.1"/>
    <property type="molecule type" value="Genomic_DNA"/>
</dbReference>
<dbReference type="Pfam" id="PF00754">
    <property type="entry name" value="F5_F8_type_C"/>
    <property type="match status" value="1"/>
</dbReference>
<protein>
    <recommendedName>
        <fullName evidence="1">F5/8 type C domain-containing protein</fullName>
    </recommendedName>
</protein>
<organism evidence="2 3">
    <name type="scientific">Halocaridina rubra</name>
    <name type="common">Hawaiian red shrimp</name>
    <dbReference type="NCBI Taxonomy" id="373956"/>
    <lineage>
        <taxon>Eukaryota</taxon>
        <taxon>Metazoa</taxon>
        <taxon>Ecdysozoa</taxon>
        <taxon>Arthropoda</taxon>
        <taxon>Crustacea</taxon>
        <taxon>Multicrustacea</taxon>
        <taxon>Malacostraca</taxon>
        <taxon>Eumalacostraca</taxon>
        <taxon>Eucarida</taxon>
        <taxon>Decapoda</taxon>
        <taxon>Pleocyemata</taxon>
        <taxon>Caridea</taxon>
        <taxon>Atyoidea</taxon>
        <taxon>Atyidae</taxon>
        <taxon>Halocaridina</taxon>
    </lineage>
</organism>
<evidence type="ECO:0000313" key="2">
    <source>
        <dbReference type="EMBL" id="KAK7083888.1"/>
    </source>
</evidence>
<dbReference type="AlphaFoldDB" id="A0AAN9ACY9"/>
<dbReference type="InterPro" id="IPR008979">
    <property type="entry name" value="Galactose-bd-like_sf"/>
</dbReference>
<dbReference type="SUPFAM" id="SSF49785">
    <property type="entry name" value="Galactose-binding domain-like"/>
    <property type="match status" value="1"/>
</dbReference>
<dbReference type="Gene3D" id="2.60.120.260">
    <property type="entry name" value="Galactose-binding domain-like"/>
    <property type="match status" value="1"/>
</dbReference>
<evidence type="ECO:0000259" key="1">
    <source>
        <dbReference type="PROSITE" id="PS50022"/>
    </source>
</evidence>
<dbReference type="PROSITE" id="PS50022">
    <property type="entry name" value="FA58C_3"/>
    <property type="match status" value="1"/>
</dbReference>
<name>A0AAN9ACY9_HALRR</name>
<keyword evidence="3" id="KW-1185">Reference proteome</keyword>
<accession>A0AAN9ACY9</accession>
<gene>
    <name evidence="2" type="ORF">SK128_011129</name>
</gene>